<evidence type="ECO:0000256" key="2">
    <source>
        <dbReference type="ARBA" id="ARBA00008661"/>
    </source>
</evidence>
<keyword evidence="7" id="KW-1133">Transmembrane helix</keyword>
<dbReference type="GO" id="GO:0016758">
    <property type="term" value="F:hexosyltransferase activity"/>
    <property type="evidence" value="ECO:0007669"/>
    <property type="project" value="InterPro"/>
</dbReference>
<evidence type="ECO:0000256" key="1">
    <source>
        <dbReference type="ARBA" id="ARBA00004323"/>
    </source>
</evidence>
<evidence type="ECO:0000256" key="4">
    <source>
        <dbReference type="ARBA" id="ARBA00022679"/>
    </source>
</evidence>
<dbReference type="Ensembl" id="ENSCCRT00015102831.1">
    <property type="protein sequence ID" value="ENSCCRP00015099604.1"/>
    <property type="gene ID" value="ENSCCRG00015040031.1"/>
</dbReference>
<evidence type="ECO:0000256" key="3">
    <source>
        <dbReference type="ARBA" id="ARBA00022676"/>
    </source>
</evidence>
<dbReference type="AlphaFoldDB" id="A0A8C2A4Y6"/>
<keyword evidence="5" id="KW-0812">Transmembrane</keyword>
<dbReference type="PANTHER" id="PTHR11214:SF378">
    <property type="entry name" value="BETA-1,3-GALACTOSYLTRANSFERASE 4"/>
    <property type="match status" value="1"/>
</dbReference>
<protein>
    <recommendedName>
        <fullName evidence="10">Hexosyltransferase</fullName>
        <ecNumber evidence="10">2.4.1.-</ecNumber>
    </recommendedName>
</protein>
<keyword evidence="4" id="KW-0808">Transferase</keyword>
<accession>A0A8C2A4Y6</accession>
<evidence type="ECO:0000256" key="7">
    <source>
        <dbReference type="ARBA" id="ARBA00022989"/>
    </source>
</evidence>
<dbReference type="InterPro" id="IPR002659">
    <property type="entry name" value="Glyco_trans_31"/>
</dbReference>
<keyword evidence="9" id="KW-0472">Membrane</keyword>
<evidence type="ECO:0000313" key="12">
    <source>
        <dbReference type="Proteomes" id="UP000694700"/>
    </source>
</evidence>
<dbReference type="Proteomes" id="UP000694700">
    <property type="component" value="Unplaced"/>
</dbReference>
<name>A0A8C2A4Y6_CYPCA</name>
<dbReference type="GO" id="GO:0006493">
    <property type="term" value="P:protein O-linked glycosylation"/>
    <property type="evidence" value="ECO:0007669"/>
    <property type="project" value="TreeGrafter"/>
</dbReference>
<dbReference type="Gene3D" id="3.90.550.50">
    <property type="match status" value="1"/>
</dbReference>
<dbReference type="PANTHER" id="PTHR11214">
    <property type="entry name" value="BETA-1,3-N-ACETYLGLUCOSAMINYLTRANSFERASE"/>
    <property type="match status" value="1"/>
</dbReference>
<evidence type="ECO:0000313" key="11">
    <source>
        <dbReference type="Ensembl" id="ENSCCRP00015099604.1"/>
    </source>
</evidence>
<evidence type="ECO:0000256" key="10">
    <source>
        <dbReference type="RuleBase" id="RU363063"/>
    </source>
</evidence>
<evidence type="ECO:0000256" key="8">
    <source>
        <dbReference type="ARBA" id="ARBA00023034"/>
    </source>
</evidence>
<dbReference type="Pfam" id="PF01762">
    <property type="entry name" value="Galactosyl_T"/>
    <property type="match status" value="1"/>
</dbReference>
<evidence type="ECO:0000256" key="6">
    <source>
        <dbReference type="ARBA" id="ARBA00022968"/>
    </source>
</evidence>
<comment type="similarity">
    <text evidence="2 10">Belongs to the glycosyltransferase 31 family.</text>
</comment>
<reference evidence="11" key="1">
    <citation type="submission" date="2025-08" db="UniProtKB">
        <authorList>
            <consortium name="Ensembl"/>
        </authorList>
    </citation>
    <scope>IDENTIFICATION</scope>
</reference>
<organism evidence="11 12">
    <name type="scientific">Cyprinus carpio</name>
    <name type="common">Common carp</name>
    <dbReference type="NCBI Taxonomy" id="7962"/>
    <lineage>
        <taxon>Eukaryota</taxon>
        <taxon>Metazoa</taxon>
        <taxon>Chordata</taxon>
        <taxon>Craniata</taxon>
        <taxon>Vertebrata</taxon>
        <taxon>Euteleostomi</taxon>
        <taxon>Actinopterygii</taxon>
        <taxon>Neopterygii</taxon>
        <taxon>Teleostei</taxon>
        <taxon>Ostariophysi</taxon>
        <taxon>Cypriniformes</taxon>
        <taxon>Cyprinidae</taxon>
        <taxon>Cyprininae</taxon>
        <taxon>Cyprinus</taxon>
    </lineage>
</organism>
<keyword evidence="3 10" id="KW-0328">Glycosyltransferase</keyword>
<dbReference type="GO" id="GO:0000139">
    <property type="term" value="C:Golgi membrane"/>
    <property type="evidence" value="ECO:0007669"/>
    <property type="project" value="UniProtKB-SubCell"/>
</dbReference>
<keyword evidence="8 10" id="KW-0333">Golgi apparatus</keyword>
<comment type="subcellular location">
    <subcellularLocation>
        <location evidence="1 10">Golgi apparatus membrane</location>
        <topology evidence="1 10">Single-pass type II membrane protein</topology>
    </subcellularLocation>
</comment>
<sequence>KTSSIAQIKPRRLKHKKLYSMIYSLVLPHSIPQTRSEEYLFMPSIHVCQRAKPYLIILVTTAPHNRKARQAIRDTWGGEIQVRGHRVMTLFIVGQPSDPVIGKELIEESKERGDLIQGRFIDSYGNLTLKTLSMLGWARRFCPQAHYLAKVDDDVLFNPSALLQYLNLSFKTEENDLTELYLGRVHMQVAPDHNPASKHFMSETAYTGMVFPDYCSGTAYVLSQPALLKLSLAADAISLPRPLYPEDVFVGICAHMAGITPTHSPLFSGSLYIFTFFLRTDASYMLPVLSHSESLIWLMSNDTLHKSHYTRGGTRRLPLRTHTHT</sequence>
<keyword evidence="6" id="KW-0735">Signal-anchor</keyword>
<proteinExistence type="inferred from homology"/>
<evidence type="ECO:0000256" key="5">
    <source>
        <dbReference type="ARBA" id="ARBA00022692"/>
    </source>
</evidence>
<dbReference type="EC" id="2.4.1.-" evidence="10"/>
<evidence type="ECO:0000256" key="9">
    <source>
        <dbReference type="ARBA" id="ARBA00023136"/>
    </source>
</evidence>
<dbReference type="FunFam" id="3.90.550.50:FF:000055">
    <property type="entry name" value="Hexosyltransferase"/>
    <property type="match status" value="1"/>
</dbReference>